<geneLocation type="plasmid" evidence="1">
    <name>pC1579</name>
</geneLocation>
<proteinExistence type="predicted"/>
<accession>A0A6M4NMS4</accession>
<evidence type="ECO:0000313" key="1">
    <source>
        <dbReference type="EMBL" id="QJR97712.1"/>
    </source>
</evidence>
<dbReference type="AlphaFoldDB" id="A0A6M4NMS4"/>
<keyword evidence="1" id="KW-0614">Plasmid</keyword>
<name>A0A6M4NMS4_VIBAL</name>
<reference evidence="1" key="1">
    <citation type="submission" date="2019-12" db="EMBL/GenBank/DDBJ databases">
        <title>Identification of a novel metallo-beta-lactamase in a foodborne Vibrio alginolyticus isolate from China.</title>
        <authorList>
            <person name="Zheng Z."/>
            <person name="Ye L."/>
            <person name="Chen S."/>
        </authorList>
    </citation>
    <scope>NUCLEOTIDE SEQUENCE</scope>
    <source>
        <strain evidence="1">C1579</strain>
        <plasmid evidence="1">pC1579</plasmid>
    </source>
</reference>
<dbReference type="RefSeq" id="WP_014386783.1">
    <property type="nucleotide sequence ID" value="NZ_JAFLNX010000011.1"/>
</dbReference>
<dbReference type="EMBL" id="MN865127">
    <property type="protein sequence ID" value="QJR97712.1"/>
    <property type="molecule type" value="Genomic_DNA"/>
</dbReference>
<sequence length="115" mass="13315">MSNTQPISKTGMQEKLKQAIISDGPNTRYFQSRLHELAFYYSQLCEYQTNIYDTHLQFRPIHQKDISRARDLRKLHLALFHESKSEELAEMGIDAKEVTQNIKTAFAQLTLGKLG</sequence>
<organism evidence="1">
    <name type="scientific">Vibrio alginolyticus</name>
    <dbReference type="NCBI Taxonomy" id="663"/>
    <lineage>
        <taxon>Bacteria</taxon>
        <taxon>Pseudomonadati</taxon>
        <taxon>Pseudomonadota</taxon>
        <taxon>Gammaproteobacteria</taxon>
        <taxon>Vibrionales</taxon>
        <taxon>Vibrionaceae</taxon>
        <taxon>Vibrio</taxon>
    </lineage>
</organism>
<protein>
    <submittedName>
        <fullName evidence="1">Uncharacterized protein</fullName>
    </submittedName>
</protein>